<feature type="region of interest" description="Disordered" evidence="1">
    <location>
        <begin position="1"/>
        <end position="29"/>
    </location>
</feature>
<dbReference type="AlphaFoldDB" id="A0A0N1I6B0"/>
<feature type="transmembrane region" description="Helical" evidence="2">
    <location>
        <begin position="156"/>
        <end position="172"/>
    </location>
</feature>
<dbReference type="VEuPathDB" id="TriTrypDB:Lsey_0081_0010"/>
<comment type="caution">
    <text evidence="3">The sequence shown here is derived from an EMBL/GenBank/DDBJ whole genome shotgun (WGS) entry which is preliminary data.</text>
</comment>
<name>A0A0N1I6B0_LEPSE</name>
<evidence type="ECO:0000256" key="1">
    <source>
        <dbReference type="SAM" id="MobiDB-lite"/>
    </source>
</evidence>
<evidence type="ECO:0000256" key="2">
    <source>
        <dbReference type="SAM" id="Phobius"/>
    </source>
</evidence>
<accession>A0A0N1I6B0</accession>
<keyword evidence="2" id="KW-1133">Transmembrane helix</keyword>
<proteinExistence type="predicted"/>
<keyword evidence="4" id="KW-1185">Reference proteome</keyword>
<dbReference type="Proteomes" id="UP000038009">
    <property type="component" value="Unassembled WGS sequence"/>
</dbReference>
<sequence length="174" mass="20195">MPRNGDWNFHSSSCTAEGKETTGKPDAATRSSWLAHRTVKFNSNVFAVQHQSASYISSASSISSTNKNIPLLLEQIRAGHRPPFILLFLFLRHLLLSFSGVPSQHGEKHRLHTQEGATAAVSRRHWMCKRNKTKETIKRDKFRKSGKCISQSWDHLYYYYYYIYIYMIIFFTKT</sequence>
<evidence type="ECO:0000313" key="4">
    <source>
        <dbReference type="Proteomes" id="UP000038009"/>
    </source>
</evidence>
<organism evidence="3 4">
    <name type="scientific">Leptomonas seymouri</name>
    <dbReference type="NCBI Taxonomy" id="5684"/>
    <lineage>
        <taxon>Eukaryota</taxon>
        <taxon>Discoba</taxon>
        <taxon>Euglenozoa</taxon>
        <taxon>Kinetoplastea</taxon>
        <taxon>Metakinetoplastina</taxon>
        <taxon>Trypanosomatida</taxon>
        <taxon>Trypanosomatidae</taxon>
        <taxon>Leishmaniinae</taxon>
        <taxon>Leptomonas</taxon>
    </lineage>
</organism>
<protein>
    <submittedName>
        <fullName evidence="3">Uncharacterized protein</fullName>
    </submittedName>
</protein>
<keyword evidence="2" id="KW-0812">Transmembrane</keyword>
<keyword evidence="2" id="KW-0472">Membrane</keyword>
<gene>
    <name evidence="3" type="ORF">ABL78_3324</name>
</gene>
<evidence type="ECO:0000313" key="3">
    <source>
        <dbReference type="EMBL" id="KPI87573.1"/>
    </source>
</evidence>
<reference evidence="3 4" key="1">
    <citation type="journal article" date="2015" name="PLoS Pathog.">
        <title>Leptomonas seymouri: Adaptations to the Dixenous Life Cycle Analyzed by Genome Sequencing, Transcriptome Profiling and Co-infection with Leishmania donovani.</title>
        <authorList>
            <person name="Kraeva N."/>
            <person name="Butenko A."/>
            <person name="Hlavacova J."/>
            <person name="Kostygov A."/>
            <person name="Myskova J."/>
            <person name="Grybchuk D."/>
            <person name="Lestinova T."/>
            <person name="Votypka J."/>
            <person name="Volf P."/>
            <person name="Opperdoes F."/>
            <person name="Flegontov P."/>
            <person name="Lukes J."/>
            <person name="Yurchenko V."/>
        </authorList>
    </citation>
    <scope>NUCLEOTIDE SEQUENCE [LARGE SCALE GENOMIC DNA]</scope>
    <source>
        <strain evidence="3 4">ATCC 30220</strain>
    </source>
</reference>
<dbReference type="EMBL" id="LJSK01000081">
    <property type="protein sequence ID" value="KPI87573.1"/>
    <property type="molecule type" value="Genomic_DNA"/>
</dbReference>